<protein>
    <submittedName>
        <fullName evidence="6">ATP-binding cassette domain-containing protein</fullName>
    </submittedName>
</protein>
<sequence>MSAILEVNHLTKRYRNGRGVEDVSFEVAEGEVFGLVGANGAGKTTLLKLLTGLLRPDCGTVRIAGHDIAEQFEQAMERVGCLIETADACGHLTAYEHLKLAARFYPSLPASRIGEALEQAGLAARAKERVAGFSLGMKQRLGLALALLAKPKLVLLDEPSNGLDVQGMIDLRQTVVRLAREEGTAFLLSSHLIHDLSLMVTRTGIMEEGRLIGMADPRRLEEQGTTLEAYAVSQIQSWKEEARYA</sequence>
<evidence type="ECO:0000256" key="1">
    <source>
        <dbReference type="ARBA" id="ARBA00005417"/>
    </source>
</evidence>
<dbReference type="Gene3D" id="3.40.50.300">
    <property type="entry name" value="P-loop containing nucleotide triphosphate hydrolases"/>
    <property type="match status" value="1"/>
</dbReference>
<organism evidence="6 7">
    <name type="scientific">Paenibacillus aurantius</name>
    <dbReference type="NCBI Taxonomy" id="2918900"/>
    <lineage>
        <taxon>Bacteria</taxon>
        <taxon>Bacillati</taxon>
        <taxon>Bacillota</taxon>
        <taxon>Bacilli</taxon>
        <taxon>Bacillales</taxon>
        <taxon>Paenibacillaceae</taxon>
        <taxon>Paenibacillus</taxon>
    </lineage>
</organism>
<keyword evidence="3" id="KW-0547">Nucleotide-binding</keyword>
<evidence type="ECO:0000256" key="3">
    <source>
        <dbReference type="ARBA" id="ARBA00022741"/>
    </source>
</evidence>
<evidence type="ECO:0000313" key="6">
    <source>
        <dbReference type="EMBL" id="WNQ10633.1"/>
    </source>
</evidence>
<dbReference type="SUPFAM" id="SSF52540">
    <property type="entry name" value="P-loop containing nucleoside triphosphate hydrolases"/>
    <property type="match status" value="1"/>
</dbReference>
<dbReference type="EMBL" id="CP130318">
    <property type="protein sequence ID" value="WNQ10633.1"/>
    <property type="molecule type" value="Genomic_DNA"/>
</dbReference>
<dbReference type="GO" id="GO:0005524">
    <property type="term" value="F:ATP binding"/>
    <property type="evidence" value="ECO:0007669"/>
    <property type="project" value="UniProtKB-KW"/>
</dbReference>
<comment type="similarity">
    <text evidence="1">Belongs to the ABC transporter superfamily.</text>
</comment>
<dbReference type="InterPro" id="IPR003593">
    <property type="entry name" value="AAA+_ATPase"/>
</dbReference>
<dbReference type="KEGG" id="paun:MJA45_23910"/>
<name>A0AA96REW4_9BACL</name>
<accession>A0AA96REW4</accession>
<keyword evidence="4 6" id="KW-0067">ATP-binding</keyword>
<dbReference type="Proteomes" id="UP001305702">
    <property type="component" value="Chromosome"/>
</dbReference>
<evidence type="ECO:0000259" key="5">
    <source>
        <dbReference type="PROSITE" id="PS50893"/>
    </source>
</evidence>
<dbReference type="InterPro" id="IPR017871">
    <property type="entry name" value="ABC_transporter-like_CS"/>
</dbReference>
<evidence type="ECO:0000256" key="4">
    <source>
        <dbReference type="ARBA" id="ARBA00022840"/>
    </source>
</evidence>
<evidence type="ECO:0000313" key="7">
    <source>
        <dbReference type="Proteomes" id="UP001305702"/>
    </source>
</evidence>
<keyword evidence="2" id="KW-0813">Transport</keyword>
<dbReference type="PANTHER" id="PTHR43335:SF4">
    <property type="entry name" value="ABC TRANSPORTER, ATP-BINDING PROTEIN"/>
    <property type="match status" value="1"/>
</dbReference>
<keyword evidence="7" id="KW-1185">Reference proteome</keyword>
<reference evidence="6 7" key="1">
    <citation type="submission" date="2022-02" db="EMBL/GenBank/DDBJ databases">
        <title>Paenibacillus sp. MBLB1776 Whole Genome Shotgun Sequencing.</title>
        <authorList>
            <person name="Hwang C.Y."/>
            <person name="Cho E.-S."/>
            <person name="Seo M.-J."/>
        </authorList>
    </citation>
    <scope>NUCLEOTIDE SEQUENCE [LARGE SCALE GENOMIC DNA]</scope>
    <source>
        <strain evidence="6 7">MBLB1776</strain>
    </source>
</reference>
<dbReference type="RefSeq" id="WP_315604407.1">
    <property type="nucleotide sequence ID" value="NZ_CP130318.1"/>
</dbReference>
<dbReference type="Pfam" id="PF00005">
    <property type="entry name" value="ABC_tran"/>
    <property type="match status" value="1"/>
</dbReference>
<dbReference type="InterPro" id="IPR027417">
    <property type="entry name" value="P-loop_NTPase"/>
</dbReference>
<evidence type="ECO:0000256" key="2">
    <source>
        <dbReference type="ARBA" id="ARBA00022448"/>
    </source>
</evidence>
<dbReference type="GO" id="GO:0016887">
    <property type="term" value="F:ATP hydrolysis activity"/>
    <property type="evidence" value="ECO:0007669"/>
    <property type="project" value="InterPro"/>
</dbReference>
<gene>
    <name evidence="6" type="ORF">MJA45_23910</name>
</gene>
<dbReference type="SMART" id="SM00382">
    <property type="entry name" value="AAA"/>
    <property type="match status" value="1"/>
</dbReference>
<dbReference type="PROSITE" id="PS50893">
    <property type="entry name" value="ABC_TRANSPORTER_2"/>
    <property type="match status" value="1"/>
</dbReference>
<dbReference type="PROSITE" id="PS00211">
    <property type="entry name" value="ABC_TRANSPORTER_1"/>
    <property type="match status" value="1"/>
</dbReference>
<feature type="domain" description="ABC transporter" evidence="5">
    <location>
        <begin position="5"/>
        <end position="233"/>
    </location>
</feature>
<dbReference type="PANTHER" id="PTHR43335">
    <property type="entry name" value="ABC TRANSPORTER, ATP-BINDING PROTEIN"/>
    <property type="match status" value="1"/>
</dbReference>
<proteinExistence type="inferred from homology"/>
<dbReference type="AlphaFoldDB" id="A0AA96REW4"/>
<dbReference type="InterPro" id="IPR003439">
    <property type="entry name" value="ABC_transporter-like_ATP-bd"/>
</dbReference>